<evidence type="ECO:0000259" key="11">
    <source>
        <dbReference type="PROSITE" id="PS50111"/>
    </source>
</evidence>
<dbReference type="Pfam" id="PF00015">
    <property type="entry name" value="MCPsignal"/>
    <property type="match status" value="1"/>
</dbReference>
<dbReference type="Pfam" id="PF02743">
    <property type="entry name" value="dCache_1"/>
    <property type="match status" value="1"/>
</dbReference>
<organism evidence="13 14">
    <name type="scientific">Kineosporia mesophila</name>
    <dbReference type="NCBI Taxonomy" id="566012"/>
    <lineage>
        <taxon>Bacteria</taxon>
        <taxon>Bacillati</taxon>
        <taxon>Actinomycetota</taxon>
        <taxon>Actinomycetes</taxon>
        <taxon>Kineosporiales</taxon>
        <taxon>Kineosporiaceae</taxon>
        <taxon>Kineosporia</taxon>
    </lineage>
</organism>
<comment type="subcellular location">
    <subcellularLocation>
        <location evidence="1">Cell membrane</location>
        <topology evidence="1">Multi-pass membrane protein</topology>
    </subcellularLocation>
</comment>
<dbReference type="InterPro" id="IPR004089">
    <property type="entry name" value="MCPsignal_dom"/>
</dbReference>
<feature type="transmembrane region" description="Helical" evidence="10">
    <location>
        <begin position="12"/>
        <end position="33"/>
    </location>
</feature>
<keyword evidence="4 10" id="KW-0812">Transmembrane</keyword>
<comment type="caution">
    <text evidence="13">The sequence shown here is derived from an EMBL/GenBank/DDBJ whole genome shotgun (WGS) entry which is preliminary data.</text>
</comment>
<dbReference type="InterPro" id="IPR033479">
    <property type="entry name" value="dCache_1"/>
</dbReference>
<comment type="similarity">
    <text evidence="8">Belongs to the methyl-accepting chemotaxis (MCP) protein family.</text>
</comment>
<evidence type="ECO:0000256" key="2">
    <source>
        <dbReference type="ARBA" id="ARBA00022475"/>
    </source>
</evidence>
<feature type="domain" description="Methyl-accepting transducer" evidence="11">
    <location>
        <begin position="399"/>
        <end position="628"/>
    </location>
</feature>
<dbReference type="EMBL" id="BAAAZO010000002">
    <property type="protein sequence ID" value="GAA3602784.1"/>
    <property type="molecule type" value="Genomic_DNA"/>
</dbReference>
<dbReference type="PANTHER" id="PTHR32089:SF112">
    <property type="entry name" value="LYSOZYME-LIKE PROTEIN-RELATED"/>
    <property type="match status" value="1"/>
</dbReference>
<dbReference type="Proteomes" id="UP001501074">
    <property type="component" value="Unassembled WGS sequence"/>
</dbReference>
<evidence type="ECO:0000256" key="4">
    <source>
        <dbReference type="ARBA" id="ARBA00022692"/>
    </source>
</evidence>
<keyword evidence="14" id="KW-1185">Reference proteome</keyword>
<proteinExistence type="inferred from homology"/>
<dbReference type="RefSeq" id="WP_231485091.1">
    <property type="nucleotide sequence ID" value="NZ_BAAAZO010000002.1"/>
</dbReference>
<evidence type="ECO:0000313" key="13">
    <source>
        <dbReference type="EMBL" id="GAA3602784.1"/>
    </source>
</evidence>
<gene>
    <name evidence="13" type="ORF">GCM10022223_18190</name>
</gene>
<keyword evidence="6 10" id="KW-0472">Membrane</keyword>
<dbReference type="CDD" id="cd06225">
    <property type="entry name" value="HAMP"/>
    <property type="match status" value="1"/>
</dbReference>
<feature type="transmembrane region" description="Helical" evidence="10">
    <location>
        <begin position="319"/>
        <end position="343"/>
    </location>
</feature>
<name>A0ABP6ZBR9_9ACTN</name>
<protein>
    <submittedName>
        <fullName evidence="13">Methyl-accepting chemotaxis protein</fullName>
    </submittedName>
</protein>
<feature type="domain" description="HAMP" evidence="12">
    <location>
        <begin position="340"/>
        <end position="394"/>
    </location>
</feature>
<evidence type="ECO:0000313" key="14">
    <source>
        <dbReference type="Proteomes" id="UP001501074"/>
    </source>
</evidence>
<keyword evidence="5 10" id="KW-1133">Transmembrane helix</keyword>
<evidence type="ECO:0000256" key="7">
    <source>
        <dbReference type="ARBA" id="ARBA00023224"/>
    </source>
</evidence>
<dbReference type="Gene3D" id="3.30.450.20">
    <property type="entry name" value="PAS domain"/>
    <property type="match status" value="2"/>
</dbReference>
<evidence type="ECO:0000256" key="8">
    <source>
        <dbReference type="ARBA" id="ARBA00029447"/>
    </source>
</evidence>
<dbReference type="SMART" id="SM00304">
    <property type="entry name" value="HAMP"/>
    <property type="match status" value="1"/>
</dbReference>
<dbReference type="PROSITE" id="PS50111">
    <property type="entry name" value="CHEMOTAXIS_TRANSDUC_2"/>
    <property type="match status" value="1"/>
</dbReference>
<evidence type="ECO:0000256" key="5">
    <source>
        <dbReference type="ARBA" id="ARBA00022989"/>
    </source>
</evidence>
<evidence type="ECO:0000256" key="9">
    <source>
        <dbReference type="PROSITE-ProRule" id="PRU00284"/>
    </source>
</evidence>
<dbReference type="SMART" id="SM00283">
    <property type="entry name" value="MA"/>
    <property type="match status" value="1"/>
</dbReference>
<dbReference type="Pfam" id="PF00672">
    <property type="entry name" value="HAMP"/>
    <property type="match status" value="1"/>
</dbReference>
<dbReference type="SUPFAM" id="SSF58104">
    <property type="entry name" value="Methyl-accepting chemotaxis protein (MCP) signaling domain"/>
    <property type="match status" value="1"/>
</dbReference>
<dbReference type="Gene3D" id="1.10.287.950">
    <property type="entry name" value="Methyl-accepting chemotaxis protein"/>
    <property type="match status" value="1"/>
</dbReference>
<evidence type="ECO:0000256" key="1">
    <source>
        <dbReference type="ARBA" id="ARBA00004651"/>
    </source>
</evidence>
<evidence type="ECO:0000256" key="10">
    <source>
        <dbReference type="SAM" id="Phobius"/>
    </source>
</evidence>
<reference evidence="14" key="1">
    <citation type="journal article" date="2019" name="Int. J. Syst. Evol. Microbiol.">
        <title>The Global Catalogue of Microorganisms (GCM) 10K type strain sequencing project: providing services to taxonomists for standard genome sequencing and annotation.</title>
        <authorList>
            <consortium name="The Broad Institute Genomics Platform"/>
            <consortium name="The Broad Institute Genome Sequencing Center for Infectious Disease"/>
            <person name="Wu L."/>
            <person name="Ma J."/>
        </authorList>
    </citation>
    <scope>NUCLEOTIDE SEQUENCE [LARGE SCALE GENOMIC DNA]</scope>
    <source>
        <strain evidence="14">JCM 16902</strain>
    </source>
</reference>
<dbReference type="CDD" id="cd12913">
    <property type="entry name" value="PDC1_MCP_like"/>
    <property type="match status" value="1"/>
</dbReference>
<evidence type="ECO:0000259" key="12">
    <source>
        <dbReference type="PROSITE" id="PS50885"/>
    </source>
</evidence>
<keyword evidence="3" id="KW-0145">Chemotaxis</keyword>
<dbReference type="PROSITE" id="PS50885">
    <property type="entry name" value="HAMP"/>
    <property type="match status" value="1"/>
</dbReference>
<dbReference type="PANTHER" id="PTHR32089">
    <property type="entry name" value="METHYL-ACCEPTING CHEMOTAXIS PROTEIN MCPB"/>
    <property type="match status" value="1"/>
</dbReference>
<keyword evidence="2" id="KW-1003">Cell membrane</keyword>
<evidence type="ECO:0000256" key="3">
    <source>
        <dbReference type="ARBA" id="ARBA00022500"/>
    </source>
</evidence>
<evidence type="ECO:0000256" key="6">
    <source>
        <dbReference type="ARBA" id="ARBA00023136"/>
    </source>
</evidence>
<keyword evidence="7 9" id="KW-0807">Transducer</keyword>
<accession>A0ABP6ZBR9</accession>
<sequence>MHRLFITLKARLVLGIVITLVIALGALTAVVTVQVQSRARSDAELYAQQLSGRGADAAAEQLSGGLQIAKDLANALVADRSAPNGRLVGDKTIFATLKTHSGLYGAWTGWEPNAFDGQDAAYVNTKHSDKTGRYLTYYFPADGGYGSRAIAGYTDTGAGGDYYTKPLSTGKELVLEPYSYDIGGTNMLVTSVAVPIIIDGKSVGVAGVDVALDEQQRLVSGITPYGTGRATLVSTAGTVAASGAGFKATSSLREDSPQLADIVDRTASSSGVTRWITRNGDSELVVASQLTLGPQDRWTLVVTVPAASVLANAHRLRTMIIIMALVTLLIAGTVTFLIGRWVLRPFERARDRMSQIADGDGDLTARLDEDRPDEAGQLGAAFNRFCSKVATAVSSINDASGSLSSSAGGLTVLADRLRVAADETAARAGQASTATGQVTQGIHGLANGSDELNAAIGEIARNAGRAAQVVAEAVAVAGTARDEVADLESTAAEVGVAVQLITAIAEQTNLLALNATIEAARAGEAGKGFAVVATEVKELALQTARATDEISNRVDAIRTSTASAAGSIGQIQGVVQQIDEVSASIAGAVEQQSATTQEMSRSSADAAHSAQEIHTTVESVSAVAARTTADAKATQDAALQLEQLAARLQSLVSTFRV</sequence>
<dbReference type="InterPro" id="IPR003660">
    <property type="entry name" value="HAMP_dom"/>
</dbReference>